<gene>
    <name evidence="2" type="ORF">M378DRAFT_163089</name>
</gene>
<feature type="region of interest" description="Disordered" evidence="1">
    <location>
        <begin position="1"/>
        <end position="48"/>
    </location>
</feature>
<reference evidence="2 3" key="1">
    <citation type="submission" date="2014-04" db="EMBL/GenBank/DDBJ databases">
        <title>Evolutionary Origins and Diversification of the Mycorrhizal Mutualists.</title>
        <authorList>
            <consortium name="DOE Joint Genome Institute"/>
            <consortium name="Mycorrhizal Genomics Consortium"/>
            <person name="Kohler A."/>
            <person name="Kuo A."/>
            <person name="Nagy L.G."/>
            <person name="Floudas D."/>
            <person name="Copeland A."/>
            <person name="Barry K.W."/>
            <person name="Cichocki N."/>
            <person name="Veneault-Fourrey C."/>
            <person name="LaButti K."/>
            <person name="Lindquist E.A."/>
            <person name="Lipzen A."/>
            <person name="Lundell T."/>
            <person name="Morin E."/>
            <person name="Murat C."/>
            <person name="Riley R."/>
            <person name="Ohm R."/>
            <person name="Sun H."/>
            <person name="Tunlid A."/>
            <person name="Henrissat B."/>
            <person name="Grigoriev I.V."/>
            <person name="Hibbett D.S."/>
            <person name="Martin F."/>
        </authorList>
    </citation>
    <scope>NUCLEOTIDE SEQUENCE [LARGE SCALE GENOMIC DNA]</scope>
    <source>
        <strain evidence="2 3">Koide BX008</strain>
    </source>
</reference>
<evidence type="ECO:0000313" key="2">
    <source>
        <dbReference type="EMBL" id="KIL64619.1"/>
    </source>
</evidence>
<keyword evidence="3" id="KW-1185">Reference proteome</keyword>
<protein>
    <submittedName>
        <fullName evidence="2">Uncharacterized protein</fullName>
    </submittedName>
</protein>
<dbReference type="Proteomes" id="UP000054549">
    <property type="component" value="Unassembled WGS sequence"/>
</dbReference>
<proteinExistence type="predicted"/>
<dbReference type="InParanoid" id="A0A0C2TCV0"/>
<evidence type="ECO:0000256" key="1">
    <source>
        <dbReference type="SAM" id="MobiDB-lite"/>
    </source>
</evidence>
<evidence type="ECO:0000313" key="3">
    <source>
        <dbReference type="Proteomes" id="UP000054549"/>
    </source>
</evidence>
<dbReference type="AlphaFoldDB" id="A0A0C2TCV0"/>
<accession>A0A0C2TCV0</accession>
<dbReference type="EMBL" id="KN818248">
    <property type="protein sequence ID" value="KIL64619.1"/>
    <property type="molecule type" value="Genomic_DNA"/>
</dbReference>
<organism evidence="2 3">
    <name type="scientific">Amanita muscaria (strain Koide BX008)</name>
    <dbReference type="NCBI Taxonomy" id="946122"/>
    <lineage>
        <taxon>Eukaryota</taxon>
        <taxon>Fungi</taxon>
        <taxon>Dikarya</taxon>
        <taxon>Basidiomycota</taxon>
        <taxon>Agaricomycotina</taxon>
        <taxon>Agaricomycetes</taxon>
        <taxon>Agaricomycetidae</taxon>
        <taxon>Agaricales</taxon>
        <taxon>Pluteineae</taxon>
        <taxon>Amanitaceae</taxon>
        <taxon>Amanita</taxon>
    </lineage>
</organism>
<sequence length="135" mass="15297">MRQQKKGDRSAQASAGPRNITRMKRSCDNRNIHSTLETPGLPPDIARMKRSCDNRKSYSRLETTGLPPAEGHCENEKVMRQQKIPLHANTSSQISRLLDVNYMGCWANMAIDFRDHHICSCSEETEGYCGAMKRS</sequence>
<name>A0A0C2TCV0_AMAMK</name>
<dbReference type="HOGENOM" id="CLU_1885248_0_0_1"/>